<organism evidence="1 2">
    <name type="scientific">Naganishia cerealis</name>
    <dbReference type="NCBI Taxonomy" id="610337"/>
    <lineage>
        <taxon>Eukaryota</taxon>
        <taxon>Fungi</taxon>
        <taxon>Dikarya</taxon>
        <taxon>Basidiomycota</taxon>
        <taxon>Agaricomycotina</taxon>
        <taxon>Tremellomycetes</taxon>
        <taxon>Filobasidiales</taxon>
        <taxon>Filobasidiaceae</taxon>
        <taxon>Naganishia</taxon>
    </lineage>
</organism>
<keyword evidence="2" id="KW-1185">Reference proteome</keyword>
<dbReference type="Proteomes" id="UP001241377">
    <property type="component" value="Unassembled WGS sequence"/>
</dbReference>
<name>A0ACC2UWU9_9TREE</name>
<comment type="caution">
    <text evidence="1">The sequence shown here is derived from an EMBL/GenBank/DDBJ whole genome shotgun (WGS) entry which is preliminary data.</text>
</comment>
<evidence type="ECO:0000313" key="2">
    <source>
        <dbReference type="Proteomes" id="UP001241377"/>
    </source>
</evidence>
<gene>
    <name evidence="1" type="ORF">QFC19_009139</name>
</gene>
<reference evidence="1" key="1">
    <citation type="submission" date="2023-04" db="EMBL/GenBank/DDBJ databases">
        <title>Draft Genome sequencing of Naganishia species isolated from polar environments using Oxford Nanopore Technology.</title>
        <authorList>
            <person name="Leo P."/>
            <person name="Venkateswaran K."/>
        </authorList>
    </citation>
    <scope>NUCLEOTIDE SEQUENCE</scope>
    <source>
        <strain evidence="1">MNA-CCFEE 5261</strain>
    </source>
</reference>
<dbReference type="EMBL" id="JASBWR010000151">
    <property type="protein sequence ID" value="KAJ9091323.1"/>
    <property type="molecule type" value="Genomic_DNA"/>
</dbReference>
<protein>
    <submittedName>
        <fullName evidence="1">Uncharacterized protein</fullName>
    </submittedName>
</protein>
<proteinExistence type="predicted"/>
<evidence type="ECO:0000313" key="1">
    <source>
        <dbReference type="EMBL" id="KAJ9091323.1"/>
    </source>
</evidence>
<sequence length="81" mass="9172">MPFQHFTDHFNNSTMTPLGDQEHERRDSYFDNEVTIGDSTSLGGDIPAPEEESKKEFENPSIASLRSETFHLSSDNLIVNL</sequence>
<accession>A0ACC2UWU9</accession>